<evidence type="ECO:0000313" key="2">
    <source>
        <dbReference type="Proteomes" id="UP001549200"/>
    </source>
</evidence>
<keyword evidence="2" id="KW-1185">Reference proteome</keyword>
<dbReference type="RefSeq" id="WP_082173844.1">
    <property type="nucleotide sequence ID" value="NZ_JADMXC010000003.1"/>
</dbReference>
<organism evidence="1 2">
    <name type="scientific">Enterocloster citroniae</name>
    <dbReference type="NCBI Taxonomy" id="358743"/>
    <lineage>
        <taxon>Bacteria</taxon>
        <taxon>Bacillati</taxon>
        <taxon>Bacillota</taxon>
        <taxon>Clostridia</taxon>
        <taxon>Lachnospirales</taxon>
        <taxon>Lachnospiraceae</taxon>
        <taxon>Enterocloster</taxon>
    </lineage>
</organism>
<dbReference type="Gene3D" id="3.30.450.20">
    <property type="entry name" value="PAS domain"/>
    <property type="match status" value="1"/>
</dbReference>
<accession>A0ABV2G1Z7</accession>
<proteinExistence type="predicted"/>
<dbReference type="EMBL" id="JBEPLZ010000017">
    <property type="protein sequence ID" value="MET3572318.1"/>
    <property type="molecule type" value="Genomic_DNA"/>
</dbReference>
<protein>
    <submittedName>
        <fullName evidence="1">Uncharacterized protein</fullName>
    </submittedName>
</protein>
<sequence>MDKGTHAPTDVSRYNPGEMISFVVPLYVGNTTIGAVGMDIDFDAVKDMVDATRVYDTGYAFLTDDQANVKRNCRVQRTCGPDGQ</sequence>
<gene>
    <name evidence="1" type="ORF">ABID13_003975</name>
</gene>
<dbReference type="Proteomes" id="UP001549200">
    <property type="component" value="Unassembled WGS sequence"/>
</dbReference>
<comment type="caution">
    <text evidence="1">The sequence shown here is derived from an EMBL/GenBank/DDBJ whole genome shotgun (WGS) entry which is preliminary data.</text>
</comment>
<reference evidence="1 2" key="1">
    <citation type="submission" date="2024-06" db="EMBL/GenBank/DDBJ databases">
        <title>Genomic Encyclopedia of Type Strains, Phase IV (KMG-IV): sequencing the most valuable type-strain genomes for metagenomic binning, comparative biology and taxonomic classification.</title>
        <authorList>
            <person name="Goeker M."/>
        </authorList>
    </citation>
    <scope>NUCLEOTIDE SEQUENCE [LARGE SCALE GENOMIC DNA]</scope>
    <source>
        <strain evidence="1 2">DSM 19261</strain>
    </source>
</reference>
<name>A0ABV2G1Z7_9FIRM</name>
<evidence type="ECO:0000313" key="1">
    <source>
        <dbReference type="EMBL" id="MET3572318.1"/>
    </source>
</evidence>